<keyword evidence="1" id="KW-0732">Signal</keyword>
<dbReference type="EMBL" id="BAABFL010000134">
    <property type="protein sequence ID" value="GAA4649486.1"/>
    <property type="molecule type" value="Genomic_DNA"/>
</dbReference>
<evidence type="ECO:0000313" key="3">
    <source>
        <dbReference type="Proteomes" id="UP001500604"/>
    </source>
</evidence>
<accession>A0ABP8V136</accession>
<dbReference type="Proteomes" id="UP001500604">
    <property type="component" value="Unassembled WGS sequence"/>
</dbReference>
<evidence type="ECO:0000256" key="1">
    <source>
        <dbReference type="SAM" id="SignalP"/>
    </source>
</evidence>
<reference evidence="3" key="1">
    <citation type="journal article" date="2019" name="Int. J. Syst. Evol. Microbiol.">
        <title>The Global Catalogue of Microorganisms (GCM) 10K type strain sequencing project: providing services to taxonomists for standard genome sequencing and annotation.</title>
        <authorList>
            <consortium name="The Broad Institute Genomics Platform"/>
            <consortium name="The Broad Institute Genome Sequencing Center for Infectious Disease"/>
            <person name="Wu L."/>
            <person name="Ma J."/>
        </authorList>
    </citation>
    <scope>NUCLEOTIDE SEQUENCE [LARGE SCALE GENOMIC DNA]</scope>
    <source>
        <strain evidence="3">JCM 17805</strain>
    </source>
</reference>
<comment type="caution">
    <text evidence="2">The sequence shown here is derived from an EMBL/GenBank/DDBJ whole genome shotgun (WGS) entry which is preliminary data.</text>
</comment>
<dbReference type="Pfam" id="PF07217">
    <property type="entry name" value="Het-C"/>
    <property type="match status" value="1"/>
</dbReference>
<dbReference type="RefSeq" id="WP_345195344.1">
    <property type="nucleotide sequence ID" value="NZ_BAABFL010000134.1"/>
</dbReference>
<feature type="chain" id="PRO_5045432373" evidence="1">
    <location>
        <begin position="22"/>
        <end position="303"/>
    </location>
</feature>
<proteinExistence type="predicted"/>
<gene>
    <name evidence="2" type="ORF">GCM10023116_17600</name>
</gene>
<sequence length="303" mass="33908">MTIKNISKIAAGVALAVAATASYGMSTFGSHPKITEEAAKYGMWAPEAMQLLKASVVYPDRDFNTTGGNKDYIPEVHFDRYQTETNKEAFTNGIVMFRKNLAAASKMAIAGDLNGAFTYLGSALHASEDFISHSNYIEMTEKEQRIIDEIFFEGRDINDMPKTLKLTHYDPDMPIPGIPEGSDYPHNIMSKDYPFRGKVSRRHFQNYDALGYEVAFDKGVRYGRRVLNAFMLSVPEDVYRNMTNVELWNVYPPKASNCKVGSVEKITFGTGMDANVNVVCEGKPDYVYPPLTNRKQPPAGYLD</sequence>
<evidence type="ECO:0000313" key="2">
    <source>
        <dbReference type="EMBL" id="GAA4649486.1"/>
    </source>
</evidence>
<organism evidence="2 3">
    <name type="scientific">Kistimonas scapharcae</name>
    <dbReference type="NCBI Taxonomy" id="1036133"/>
    <lineage>
        <taxon>Bacteria</taxon>
        <taxon>Pseudomonadati</taxon>
        <taxon>Pseudomonadota</taxon>
        <taxon>Gammaproteobacteria</taxon>
        <taxon>Oceanospirillales</taxon>
        <taxon>Endozoicomonadaceae</taxon>
        <taxon>Kistimonas</taxon>
    </lineage>
</organism>
<name>A0ABP8V136_9GAMM</name>
<keyword evidence="3" id="KW-1185">Reference proteome</keyword>
<feature type="signal peptide" evidence="1">
    <location>
        <begin position="1"/>
        <end position="21"/>
    </location>
</feature>
<dbReference type="InterPro" id="IPR010816">
    <property type="entry name" value="Het-C"/>
</dbReference>
<protein>
    <submittedName>
        <fullName evidence="2">Uncharacterized protein</fullName>
    </submittedName>
</protein>